<keyword evidence="6" id="KW-0732">Signal</keyword>
<feature type="domain" description="Peptidase A1" evidence="7">
    <location>
        <begin position="86"/>
        <end position="423"/>
    </location>
</feature>
<dbReference type="EMBL" id="JAUJYN010000004">
    <property type="protein sequence ID" value="KAK1272396.1"/>
    <property type="molecule type" value="Genomic_DNA"/>
</dbReference>
<keyword evidence="5" id="KW-0325">Glycoprotein</keyword>
<evidence type="ECO:0000313" key="8">
    <source>
        <dbReference type="EMBL" id="KAK1272396.1"/>
    </source>
</evidence>
<dbReference type="CDD" id="cd05476">
    <property type="entry name" value="pepsin_A_like_plant"/>
    <property type="match status" value="1"/>
</dbReference>
<dbReference type="AlphaFoldDB" id="A0AAV9B7C7"/>
<comment type="similarity">
    <text evidence="1">Belongs to the peptidase A1 family.</text>
</comment>
<keyword evidence="4" id="KW-0378">Hydrolase</keyword>
<evidence type="ECO:0000256" key="4">
    <source>
        <dbReference type="ARBA" id="ARBA00022801"/>
    </source>
</evidence>
<sequence length="431" mass="46932">MKGGVVLISLIIFTSTTNVANGGFSSTLIHRDSPLSPFHNPNASRHDLNRARFDRSIARAHALSVAPSSYPHDPLTPQLTPEQGEYLIRFFVGDPPVTVHAVLDTGSSFIWFQCQPCQRCYPQKDPIYDPSKSTSSKSFDCADPFCKYLARPTCGANQECSYRQSYLDGSFSVGALMREEFAFEGPDSAVVRGVDVVFGCGRNNVFKSQGAEGGYRAGVMGMARGPLSMSSQLTEPAFSYCLLDVTDQSMTSRVQLGTDPRMWGNATAIVRARGREDQYSVMLAGVSLGATRVLDFPSGQLVSLDSGTSMTFLESSLFGPVINAVRGAVKGIEETFDPQRQSELCYGATEMELVQAGLPVLELGFVGGARLEVNVESLFLEVAERRVCITLMRSFFGRSVIGNIAQQNNVVGYDLARDSIYMSGAFDCRSY</sequence>
<feature type="chain" id="PRO_5043339457" evidence="6">
    <location>
        <begin position="23"/>
        <end position="431"/>
    </location>
</feature>
<evidence type="ECO:0000256" key="1">
    <source>
        <dbReference type="ARBA" id="ARBA00007447"/>
    </source>
</evidence>
<reference evidence="8" key="1">
    <citation type="journal article" date="2023" name="Nat. Commun.">
        <title>Diploid and tetraploid genomes of Acorus and the evolution of monocots.</title>
        <authorList>
            <person name="Ma L."/>
            <person name="Liu K.W."/>
            <person name="Li Z."/>
            <person name="Hsiao Y.Y."/>
            <person name="Qi Y."/>
            <person name="Fu T."/>
            <person name="Tang G.D."/>
            <person name="Zhang D."/>
            <person name="Sun W.H."/>
            <person name="Liu D.K."/>
            <person name="Li Y."/>
            <person name="Chen G.Z."/>
            <person name="Liu X.D."/>
            <person name="Liao X.Y."/>
            <person name="Jiang Y.T."/>
            <person name="Yu X."/>
            <person name="Hao Y."/>
            <person name="Huang J."/>
            <person name="Zhao X.W."/>
            <person name="Ke S."/>
            <person name="Chen Y.Y."/>
            <person name="Wu W.L."/>
            <person name="Hsu J.L."/>
            <person name="Lin Y.F."/>
            <person name="Huang M.D."/>
            <person name="Li C.Y."/>
            <person name="Huang L."/>
            <person name="Wang Z.W."/>
            <person name="Zhao X."/>
            <person name="Zhong W.Y."/>
            <person name="Peng D.H."/>
            <person name="Ahmad S."/>
            <person name="Lan S."/>
            <person name="Zhang J.S."/>
            <person name="Tsai W.C."/>
            <person name="Van de Peer Y."/>
            <person name="Liu Z.J."/>
        </authorList>
    </citation>
    <scope>NUCLEOTIDE SEQUENCE</scope>
    <source>
        <strain evidence="8">SCP</strain>
    </source>
</reference>
<evidence type="ECO:0000256" key="5">
    <source>
        <dbReference type="ARBA" id="ARBA00023180"/>
    </source>
</evidence>
<evidence type="ECO:0000313" key="9">
    <source>
        <dbReference type="Proteomes" id="UP001179952"/>
    </source>
</evidence>
<evidence type="ECO:0000256" key="3">
    <source>
        <dbReference type="ARBA" id="ARBA00022750"/>
    </source>
</evidence>
<keyword evidence="3" id="KW-0064">Aspartyl protease</keyword>
<dbReference type="GO" id="GO:0004190">
    <property type="term" value="F:aspartic-type endopeptidase activity"/>
    <property type="evidence" value="ECO:0007669"/>
    <property type="project" value="UniProtKB-KW"/>
</dbReference>
<proteinExistence type="inferred from homology"/>
<dbReference type="InterPro" id="IPR001969">
    <property type="entry name" value="Aspartic_peptidase_AS"/>
</dbReference>
<keyword evidence="9" id="KW-1185">Reference proteome</keyword>
<dbReference type="InterPro" id="IPR021109">
    <property type="entry name" value="Peptidase_aspartic_dom_sf"/>
</dbReference>
<organism evidence="8 9">
    <name type="scientific">Acorus gramineus</name>
    <name type="common">Dwarf sweet flag</name>
    <dbReference type="NCBI Taxonomy" id="55184"/>
    <lineage>
        <taxon>Eukaryota</taxon>
        <taxon>Viridiplantae</taxon>
        <taxon>Streptophyta</taxon>
        <taxon>Embryophyta</taxon>
        <taxon>Tracheophyta</taxon>
        <taxon>Spermatophyta</taxon>
        <taxon>Magnoliopsida</taxon>
        <taxon>Liliopsida</taxon>
        <taxon>Acoraceae</taxon>
        <taxon>Acorus</taxon>
    </lineage>
</organism>
<comment type="caution">
    <text evidence="8">The sequence shown here is derived from an EMBL/GenBank/DDBJ whole genome shotgun (WGS) entry which is preliminary data.</text>
</comment>
<dbReference type="InterPro" id="IPR051708">
    <property type="entry name" value="Plant_Aspart_Prot_A1"/>
</dbReference>
<dbReference type="InterPro" id="IPR032861">
    <property type="entry name" value="TAXi_N"/>
</dbReference>
<dbReference type="PANTHER" id="PTHR47967:SF14">
    <property type="entry name" value="EUKARYOTIC ASPARTYL PROTEASE FAMILY PROTEIN"/>
    <property type="match status" value="1"/>
</dbReference>
<dbReference type="PANTHER" id="PTHR47967">
    <property type="entry name" value="OS07G0603500 PROTEIN-RELATED"/>
    <property type="match status" value="1"/>
</dbReference>
<dbReference type="GO" id="GO:0005576">
    <property type="term" value="C:extracellular region"/>
    <property type="evidence" value="ECO:0007669"/>
    <property type="project" value="TreeGrafter"/>
</dbReference>
<evidence type="ECO:0000256" key="2">
    <source>
        <dbReference type="ARBA" id="ARBA00022670"/>
    </source>
</evidence>
<dbReference type="Pfam" id="PF14541">
    <property type="entry name" value="TAXi_C"/>
    <property type="match status" value="1"/>
</dbReference>
<dbReference type="GO" id="GO:0006508">
    <property type="term" value="P:proteolysis"/>
    <property type="evidence" value="ECO:0007669"/>
    <property type="project" value="UniProtKB-KW"/>
</dbReference>
<gene>
    <name evidence="8" type="ORF">QJS04_geneDACA013162</name>
</gene>
<dbReference type="SUPFAM" id="SSF50630">
    <property type="entry name" value="Acid proteases"/>
    <property type="match status" value="1"/>
</dbReference>
<dbReference type="PROSITE" id="PS00141">
    <property type="entry name" value="ASP_PROTEASE"/>
    <property type="match status" value="1"/>
</dbReference>
<dbReference type="InterPro" id="IPR032799">
    <property type="entry name" value="TAXi_C"/>
</dbReference>
<dbReference type="PROSITE" id="PS51767">
    <property type="entry name" value="PEPTIDASE_A1"/>
    <property type="match status" value="1"/>
</dbReference>
<reference evidence="8" key="2">
    <citation type="submission" date="2023-06" db="EMBL/GenBank/DDBJ databases">
        <authorList>
            <person name="Ma L."/>
            <person name="Liu K.-W."/>
            <person name="Li Z."/>
            <person name="Hsiao Y.-Y."/>
            <person name="Qi Y."/>
            <person name="Fu T."/>
            <person name="Tang G."/>
            <person name="Zhang D."/>
            <person name="Sun W.-H."/>
            <person name="Liu D.-K."/>
            <person name="Li Y."/>
            <person name="Chen G.-Z."/>
            <person name="Liu X.-D."/>
            <person name="Liao X.-Y."/>
            <person name="Jiang Y.-T."/>
            <person name="Yu X."/>
            <person name="Hao Y."/>
            <person name="Huang J."/>
            <person name="Zhao X.-W."/>
            <person name="Ke S."/>
            <person name="Chen Y.-Y."/>
            <person name="Wu W.-L."/>
            <person name="Hsu J.-L."/>
            <person name="Lin Y.-F."/>
            <person name="Huang M.-D."/>
            <person name="Li C.-Y."/>
            <person name="Huang L."/>
            <person name="Wang Z.-W."/>
            <person name="Zhao X."/>
            <person name="Zhong W.-Y."/>
            <person name="Peng D.-H."/>
            <person name="Ahmad S."/>
            <person name="Lan S."/>
            <person name="Zhang J.-S."/>
            <person name="Tsai W.-C."/>
            <person name="Van De Peer Y."/>
            <person name="Liu Z.-J."/>
        </authorList>
    </citation>
    <scope>NUCLEOTIDE SEQUENCE</scope>
    <source>
        <strain evidence="8">SCP</strain>
        <tissue evidence="8">Leaves</tissue>
    </source>
</reference>
<dbReference type="Pfam" id="PF14543">
    <property type="entry name" value="TAXi_N"/>
    <property type="match status" value="1"/>
</dbReference>
<dbReference type="Proteomes" id="UP001179952">
    <property type="component" value="Unassembled WGS sequence"/>
</dbReference>
<keyword evidence="2" id="KW-0645">Protease</keyword>
<accession>A0AAV9B7C7</accession>
<protein>
    <submittedName>
        <fullName evidence="8">Aspartic proteinase CDR1</fullName>
    </submittedName>
</protein>
<feature type="signal peptide" evidence="6">
    <location>
        <begin position="1"/>
        <end position="22"/>
    </location>
</feature>
<name>A0AAV9B7C7_ACOGR</name>
<dbReference type="InterPro" id="IPR034161">
    <property type="entry name" value="Pepsin-like_plant"/>
</dbReference>
<dbReference type="Gene3D" id="2.40.70.10">
    <property type="entry name" value="Acid Proteases"/>
    <property type="match status" value="2"/>
</dbReference>
<evidence type="ECO:0000259" key="7">
    <source>
        <dbReference type="PROSITE" id="PS51767"/>
    </source>
</evidence>
<evidence type="ECO:0000256" key="6">
    <source>
        <dbReference type="SAM" id="SignalP"/>
    </source>
</evidence>
<dbReference type="InterPro" id="IPR033121">
    <property type="entry name" value="PEPTIDASE_A1"/>
</dbReference>